<dbReference type="EMBL" id="JBHSNF010000002">
    <property type="protein sequence ID" value="MFC5526234.1"/>
    <property type="molecule type" value="Genomic_DNA"/>
</dbReference>
<gene>
    <name evidence="3" type="ORF">ACFPPA_10820</name>
</gene>
<feature type="chain" id="PRO_5047186049" evidence="2">
    <location>
        <begin position="23"/>
        <end position="348"/>
    </location>
</feature>
<protein>
    <submittedName>
        <fullName evidence="3">Uncharacterized protein</fullName>
    </submittedName>
</protein>
<evidence type="ECO:0000313" key="3">
    <source>
        <dbReference type="EMBL" id="MFC5526234.1"/>
    </source>
</evidence>
<keyword evidence="4" id="KW-1185">Reference proteome</keyword>
<proteinExistence type="predicted"/>
<feature type="region of interest" description="Disordered" evidence="1">
    <location>
        <begin position="157"/>
        <end position="348"/>
    </location>
</feature>
<feature type="compositionally biased region" description="Low complexity" evidence="1">
    <location>
        <begin position="230"/>
        <end position="243"/>
    </location>
</feature>
<name>A0ABW0QPP4_9GAMM</name>
<reference evidence="4" key="1">
    <citation type="journal article" date="2019" name="Int. J. Syst. Evol. Microbiol.">
        <title>The Global Catalogue of Microorganisms (GCM) 10K type strain sequencing project: providing services to taxonomists for standard genome sequencing and annotation.</title>
        <authorList>
            <consortium name="The Broad Institute Genomics Platform"/>
            <consortium name="The Broad Institute Genome Sequencing Center for Infectious Disease"/>
            <person name="Wu L."/>
            <person name="Ma J."/>
        </authorList>
    </citation>
    <scope>NUCLEOTIDE SEQUENCE [LARGE SCALE GENOMIC DNA]</scope>
    <source>
        <strain evidence="4">CGMCC 1.16619</strain>
    </source>
</reference>
<organism evidence="3 4">
    <name type="scientific">Rhodanobacter ginsengisoli</name>
    <dbReference type="NCBI Taxonomy" id="418646"/>
    <lineage>
        <taxon>Bacteria</taxon>
        <taxon>Pseudomonadati</taxon>
        <taxon>Pseudomonadota</taxon>
        <taxon>Gammaproteobacteria</taxon>
        <taxon>Lysobacterales</taxon>
        <taxon>Rhodanobacteraceae</taxon>
        <taxon>Rhodanobacter</taxon>
    </lineage>
</organism>
<keyword evidence="2" id="KW-0732">Signal</keyword>
<feature type="compositionally biased region" description="Low complexity" evidence="1">
    <location>
        <begin position="251"/>
        <end position="312"/>
    </location>
</feature>
<dbReference type="Proteomes" id="UP001596114">
    <property type="component" value="Unassembled WGS sequence"/>
</dbReference>
<accession>A0ABW0QPP4</accession>
<feature type="compositionally biased region" description="Basic and acidic residues" evidence="1">
    <location>
        <begin position="177"/>
        <end position="208"/>
    </location>
</feature>
<feature type="compositionally biased region" description="Basic and acidic residues" evidence="1">
    <location>
        <begin position="318"/>
        <end position="348"/>
    </location>
</feature>
<sequence>MRYLILFMVILIGPAISSQAQAQSQLSISIGNRGVSLGFVMSTYPTLVRIPGYPVYYDPRVDANYFFYDGLYWVFWDDNWYSSTWYDGPWDLVPPAYVPLFVLRVPVRYYRRPPVYFRGWRYDAAPRWGDHWGRDWERQRSGWDRWDRRSVPRAAPLPAYQRHYSGNRYPRQLDQQRSIESRSYRYRPRESVSRQILDQRRRGAESHGRQQQRQQQDDRQQRQQQDDRQQQQQLRGRQQQDVQQRQERNARQQQDVRQQQQLRGRQQQDVQLQQQQKARQQQSVEQQQQLRGRQQQDVQRQQQRRAQQQRSQPARNARGADNKDRKGRTDKDKDKGQKDDHRDGSGHP</sequence>
<evidence type="ECO:0000313" key="4">
    <source>
        <dbReference type="Proteomes" id="UP001596114"/>
    </source>
</evidence>
<feature type="compositionally biased region" description="Basic and acidic residues" evidence="1">
    <location>
        <begin position="215"/>
        <end position="229"/>
    </location>
</feature>
<evidence type="ECO:0000256" key="1">
    <source>
        <dbReference type="SAM" id="MobiDB-lite"/>
    </source>
</evidence>
<feature type="signal peptide" evidence="2">
    <location>
        <begin position="1"/>
        <end position="22"/>
    </location>
</feature>
<evidence type="ECO:0000256" key="2">
    <source>
        <dbReference type="SAM" id="SignalP"/>
    </source>
</evidence>
<dbReference type="RefSeq" id="WP_377319775.1">
    <property type="nucleotide sequence ID" value="NZ_JBHSNF010000002.1"/>
</dbReference>
<comment type="caution">
    <text evidence="3">The sequence shown here is derived from an EMBL/GenBank/DDBJ whole genome shotgun (WGS) entry which is preliminary data.</text>
</comment>